<keyword evidence="3" id="KW-1185">Reference proteome</keyword>
<proteinExistence type="predicted"/>
<dbReference type="Proteomes" id="UP000625711">
    <property type="component" value="Unassembled WGS sequence"/>
</dbReference>
<evidence type="ECO:0000313" key="3">
    <source>
        <dbReference type="Proteomes" id="UP000625711"/>
    </source>
</evidence>
<evidence type="ECO:0000313" key="2">
    <source>
        <dbReference type="EMBL" id="KAF7281072.1"/>
    </source>
</evidence>
<sequence>MLKVFAERRFPPSVRCTAIRLILRESVFLRWSWSDPEPVDAGERLRPRTPDREGRRRESGNDAEQGNRRPVGVASQTARRRVVTQIASDRDPRSRRPKAKPTPRSSDAVRD</sequence>
<feature type="compositionally biased region" description="Basic and acidic residues" evidence="1">
    <location>
        <begin position="41"/>
        <end position="60"/>
    </location>
</feature>
<feature type="region of interest" description="Disordered" evidence="1">
    <location>
        <begin position="35"/>
        <end position="111"/>
    </location>
</feature>
<organism evidence="2 3">
    <name type="scientific">Rhynchophorus ferrugineus</name>
    <name type="common">Red palm weevil</name>
    <name type="synonym">Curculio ferrugineus</name>
    <dbReference type="NCBI Taxonomy" id="354439"/>
    <lineage>
        <taxon>Eukaryota</taxon>
        <taxon>Metazoa</taxon>
        <taxon>Ecdysozoa</taxon>
        <taxon>Arthropoda</taxon>
        <taxon>Hexapoda</taxon>
        <taxon>Insecta</taxon>
        <taxon>Pterygota</taxon>
        <taxon>Neoptera</taxon>
        <taxon>Endopterygota</taxon>
        <taxon>Coleoptera</taxon>
        <taxon>Polyphaga</taxon>
        <taxon>Cucujiformia</taxon>
        <taxon>Curculionidae</taxon>
        <taxon>Dryophthorinae</taxon>
        <taxon>Rhynchophorus</taxon>
    </lineage>
</organism>
<reference evidence="2" key="1">
    <citation type="submission" date="2020-08" db="EMBL/GenBank/DDBJ databases">
        <title>Genome sequencing and assembly of the red palm weevil Rhynchophorus ferrugineus.</title>
        <authorList>
            <person name="Dias G.B."/>
            <person name="Bergman C.M."/>
            <person name="Manee M."/>
        </authorList>
    </citation>
    <scope>NUCLEOTIDE SEQUENCE</scope>
    <source>
        <strain evidence="2">AA-2017</strain>
        <tissue evidence="2">Whole larva</tissue>
    </source>
</reference>
<gene>
    <name evidence="2" type="ORF">GWI33_005183</name>
</gene>
<accession>A0A834IH64</accession>
<comment type="caution">
    <text evidence="2">The sequence shown here is derived from an EMBL/GenBank/DDBJ whole genome shotgun (WGS) entry which is preliminary data.</text>
</comment>
<name>A0A834IH64_RHYFE</name>
<evidence type="ECO:0000256" key="1">
    <source>
        <dbReference type="SAM" id="MobiDB-lite"/>
    </source>
</evidence>
<dbReference type="EMBL" id="JAACXV010000260">
    <property type="protein sequence ID" value="KAF7281072.1"/>
    <property type="molecule type" value="Genomic_DNA"/>
</dbReference>
<protein>
    <submittedName>
        <fullName evidence="2">Uncharacterized protein</fullName>
    </submittedName>
</protein>
<dbReference type="AlphaFoldDB" id="A0A834IH64"/>